<reference evidence="2 3" key="1">
    <citation type="submission" date="2012-10" db="EMBL/GenBank/DDBJ databases">
        <title>Genome sequencing of Tanticharoenia sakaeratensis NBRC 103193.</title>
        <authorList>
            <person name="Azuma Y."/>
            <person name="Hadano H."/>
            <person name="Hirakawa H."/>
            <person name="Matsushita K."/>
        </authorList>
    </citation>
    <scope>NUCLEOTIDE SEQUENCE [LARGE SCALE GENOMIC DNA]</scope>
    <source>
        <strain evidence="2 3">NBRC 103193</strain>
    </source>
</reference>
<dbReference type="RefSeq" id="WP_199484125.1">
    <property type="nucleotide sequence ID" value="NZ_BALE01000048.1"/>
</dbReference>
<keyword evidence="3" id="KW-1185">Reference proteome</keyword>
<dbReference type="EMBL" id="BALE01000048">
    <property type="protein sequence ID" value="GAN55464.1"/>
    <property type="molecule type" value="Genomic_DNA"/>
</dbReference>
<proteinExistence type="predicted"/>
<protein>
    <submittedName>
        <fullName evidence="2">Virulence-associated E family protein</fullName>
    </submittedName>
</protein>
<dbReference type="Proteomes" id="UP000032679">
    <property type="component" value="Unassembled WGS sequence"/>
</dbReference>
<evidence type="ECO:0000259" key="1">
    <source>
        <dbReference type="Pfam" id="PF05272"/>
    </source>
</evidence>
<sequence length="691" mass="76213">MNTPFTIDSLASAHRWVAWQNEDAHGRVTKVPYSPLGGRAHADKPRTWGTRDAAEIQLGKLPRPHTLGGLGIELGAHEDGIAIGGVDLDTCRNPETGEISAWARQVIDLFDSYCEVSPSGTGAKIFFAFDPGDLSAIRQAMGGRDTGRQFKVSSTGNHPEGLEIYIGGRYFAVTGDLLHGSTPEIRPVSVATIATLVQQIGPALSAQKQSYTLKSLVSQPAGDGSRSAMAFKVAAQTVRAGGDFEDFVSGLDADPNTASWKAEKGHVNGDRELLRTWERAAQMVADSPKRQRPRHDWLGKLELDTNSEPRGNLANGMIALREAPELARLFAYDEMLGAPILQAPVPSGVVQHNEQDFAPRPVRDADVSAVQEWLQLNGVGKISKDTTHQAVDLRATERGFHPVRGWLQSLRWDGTERLAGWLSTYLGAEDTPYARGIGRMFMIAMVARVMQPGCKADYMMILEGKQGLRKSTACAILGGEWFSDNLPDIRSAGKDVPQHINGKWLIEVAEMSALDKSEAAALKAFITRAVERYRPSFGRKEIIQPRQCVFIGTTNKEAYLRDETGGRRFWPVKVNRIDTDALSRDRAQLFAEAVAAFQAREKWWPDSGFEADHIAPQQEARYEADAWEEAVSGYLAGKRRVMLLEVARDGLFIDTPKLGTHDQRRISAILERMGWQRGVKTNSGVPWLRVR</sequence>
<gene>
    <name evidence="2" type="ORF">Tasa_048_089</name>
</gene>
<dbReference type="AlphaFoldDB" id="A0A0D6MP65"/>
<dbReference type="PANTHER" id="PTHR34985:SF1">
    <property type="entry name" value="SLR0554 PROTEIN"/>
    <property type="match status" value="1"/>
</dbReference>
<dbReference type="InterPro" id="IPR007936">
    <property type="entry name" value="VapE-like_dom"/>
</dbReference>
<feature type="domain" description="Virulence-associated protein E-like" evidence="1">
    <location>
        <begin position="407"/>
        <end position="621"/>
    </location>
</feature>
<evidence type="ECO:0000313" key="2">
    <source>
        <dbReference type="EMBL" id="GAN55464.1"/>
    </source>
</evidence>
<organism evidence="2 3">
    <name type="scientific">Tanticharoenia sakaeratensis NBRC 103193</name>
    <dbReference type="NCBI Taxonomy" id="1231623"/>
    <lineage>
        <taxon>Bacteria</taxon>
        <taxon>Pseudomonadati</taxon>
        <taxon>Pseudomonadota</taxon>
        <taxon>Alphaproteobacteria</taxon>
        <taxon>Acetobacterales</taxon>
        <taxon>Acetobacteraceae</taxon>
        <taxon>Tanticharoenia</taxon>
    </lineage>
</organism>
<dbReference type="PANTHER" id="PTHR34985">
    <property type="entry name" value="SLR0554 PROTEIN"/>
    <property type="match status" value="1"/>
</dbReference>
<accession>A0A0D6MP65</accession>
<evidence type="ECO:0000313" key="3">
    <source>
        <dbReference type="Proteomes" id="UP000032679"/>
    </source>
</evidence>
<name>A0A0D6MP65_9PROT</name>
<dbReference type="STRING" id="1231623.Tasa_048_089"/>
<dbReference type="Pfam" id="PF05272">
    <property type="entry name" value="VapE-like_dom"/>
    <property type="match status" value="1"/>
</dbReference>
<comment type="caution">
    <text evidence="2">The sequence shown here is derived from an EMBL/GenBank/DDBJ whole genome shotgun (WGS) entry which is preliminary data.</text>
</comment>